<evidence type="ECO:0000313" key="2">
    <source>
        <dbReference type="EMBL" id="HJB41953.1"/>
    </source>
</evidence>
<proteinExistence type="predicted"/>
<name>A0A9D2M6V0_9FIRM</name>
<comment type="caution">
    <text evidence="2">The sequence shown here is derived from an EMBL/GenBank/DDBJ whole genome shotgun (WGS) entry which is preliminary data.</text>
</comment>
<sequence>MNPNQHTKAAGSATDLYYPRAWAYARESKATPALPQQLADLCAAARLEGYCMVGQSCDSTRRSMIRRPGRRALLRAVRNGQIDDVFVTRLSQLSSKRSRLRHILALFQRKNVRIHTTEIDLRYDLYRHGLDGVLL</sequence>
<dbReference type="AlphaFoldDB" id="A0A9D2M6V0"/>
<dbReference type="InterPro" id="IPR036162">
    <property type="entry name" value="Resolvase-like_N_sf"/>
</dbReference>
<dbReference type="Pfam" id="PF00239">
    <property type="entry name" value="Resolvase"/>
    <property type="match status" value="1"/>
</dbReference>
<accession>A0A9D2M6V0</accession>
<dbReference type="EMBL" id="DWYG01000086">
    <property type="protein sequence ID" value="HJB41953.1"/>
    <property type="molecule type" value="Genomic_DNA"/>
</dbReference>
<reference evidence="2" key="2">
    <citation type="submission" date="2021-04" db="EMBL/GenBank/DDBJ databases">
        <authorList>
            <person name="Gilroy R."/>
        </authorList>
    </citation>
    <scope>NUCLEOTIDE SEQUENCE</scope>
    <source>
        <strain evidence="2">ChiBcec8-13705</strain>
    </source>
</reference>
<dbReference type="InterPro" id="IPR006119">
    <property type="entry name" value="Resolv_N"/>
</dbReference>
<reference evidence="2" key="1">
    <citation type="journal article" date="2021" name="PeerJ">
        <title>Extensive microbial diversity within the chicken gut microbiome revealed by metagenomics and culture.</title>
        <authorList>
            <person name="Gilroy R."/>
            <person name="Ravi A."/>
            <person name="Getino M."/>
            <person name="Pursley I."/>
            <person name="Horton D.L."/>
            <person name="Alikhan N.F."/>
            <person name="Baker D."/>
            <person name="Gharbi K."/>
            <person name="Hall N."/>
            <person name="Watson M."/>
            <person name="Adriaenssens E.M."/>
            <person name="Foster-Nyarko E."/>
            <person name="Jarju S."/>
            <person name="Secka A."/>
            <person name="Antonio M."/>
            <person name="Oren A."/>
            <person name="Chaudhuri R.R."/>
            <person name="La Ragione R."/>
            <person name="Hildebrand F."/>
            <person name="Pallen M.J."/>
        </authorList>
    </citation>
    <scope>NUCLEOTIDE SEQUENCE</scope>
    <source>
        <strain evidence="2">ChiBcec8-13705</strain>
    </source>
</reference>
<protein>
    <submittedName>
        <fullName evidence="2">Recombinase family protein</fullName>
    </submittedName>
</protein>
<dbReference type="Gene3D" id="3.40.50.1390">
    <property type="entry name" value="Resolvase, N-terminal catalytic domain"/>
    <property type="match status" value="1"/>
</dbReference>
<dbReference type="Proteomes" id="UP000886803">
    <property type="component" value="Unassembled WGS sequence"/>
</dbReference>
<evidence type="ECO:0000313" key="3">
    <source>
        <dbReference type="Proteomes" id="UP000886803"/>
    </source>
</evidence>
<dbReference type="SMART" id="SM00857">
    <property type="entry name" value="Resolvase"/>
    <property type="match status" value="1"/>
</dbReference>
<organism evidence="2 3">
    <name type="scientific">Candidatus Gemmiger avicola</name>
    <dbReference type="NCBI Taxonomy" id="2838605"/>
    <lineage>
        <taxon>Bacteria</taxon>
        <taxon>Bacillati</taxon>
        <taxon>Bacillota</taxon>
        <taxon>Clostridia</taxon>
        <taxon>Eubacteriales</taxon>
        <taxon>Gemmiger</taxon>
    </lineage>
</organism>
<dbReference type="GO" id="GO:0000150">
    <property type="term" value="F:DNA strand exchange activity"/>
    <property type="evidence" value="ECO:0007669"/>
    <property type="project" value="InterPro"/>
</dbReference>
<dbReference type="SUPFAM" id="SSF53041">
    <property type="entry name" value="Resolvase-like"/>
    <property type="match status" value="1"/>
</dbReference>
<gene>
    <name evidence="2" type="ORF">H9945_05575</name>
</gene>
<evidence type="ECO:0000259" key="1">
    <source>
        <dbReference type="SMART" id="SM00857"/>
    </source>
</evidence>
<feature type="domain" description="Resolvase/invertase-type recombinase catalytic" evidence="1">
    <location>
        <begin position="21"/>
        <end position="134"/>
    </location>
</feature>
<dbReference type="GO" id="GO:0003677">
    <property type="term" value="F:DNA binding"/>
    <property type="evidence" value="ECO:0007669"/>
    <property type="project" value="InterPro"/>
</dbReference>